<dbReference type="Gene3D" id="3.30.460.10">
    <property type="entry name" value="Beta Polymerase, domain 2"/>
    <property type="match status" value="1"/>
</dbReference>
<dbReference type="PANTHER" id="PTHR33933:SF1">
    <property type="entry name" value="PROTEIN ADENYLYLTRANSFERASE MNTA-RELATED"/>
    <property type="match status" value="1"/>
</dbReference>
<evidence type="ECO:0000313" key="2">
    <source>
        <dbReference type="EMBL" id="OGK30213.1"/>
    </source>
</evidence>
<evidence type="ECO:0000313" key="3">
    <source>
        <dbReference type="Proteomes" id="UP000178098"/>
    </source>
</evidence>
<comment type="caution">
    <text evidence="2">The sequence shown here is derived from an EMBL/GenBank/DDBJ whole genome shotgun (WGS) entry which is preliminary data.</text>
</comment>
<dbReference type="PANTHER" id="PTHR33933">
    <property type="entry name" value="NUCLEOTIDYLTRANSFERASE"/>
    <property type="match status" value="1"/>
</dbReference>
<proteinExistence type="predicted"/>
<dbReference type="CDD" id="cd05403">
    <property type="entry name" value="NT_KNTase_like"/>
    <property type="match status" value="1"/>
</dbReference>
<dbReference type="SUPFAM" id="SSF81301">
    <property type="entry name" value="Nucleotidyltransferase"/>
    <property type="match status" value="1"/>
</dbReference>
<dbReference type="InterPro" id="IPR043519">
    <property type="entry name" value="NT_sf"/>
</dbReference>
<dbReference type="Pfam" id="PF01909">
    <property type="entry name" value="NTP_transf_2"/>
    <property type="match status" value="1"/>
</dbReference>
<accession>A0A1F7HGM1</accession>
<dbReference type="AlphaFoldDB" id="A0A1F7HGM1"/>
<feature type="domain" description="Polymerase nucleotidyl transferase" evidence="1">
    <location>
        <begin position="15"/>
        <end position="88"/>
    </location>
</feature>
<protein>
    <recommendedName>
        <fullName evidence="1">Polymerase nucleotidyl transferase domain-containing protein</fullName>
    </recommendedName>
</protein>
<dbReference type="InterPro" id="IPR052548">
    <property type="entry name" value="Type_VII_TA_antitoxin"/>
</dbReference>
<evidence type="ECO:0000259" key="1">
    <source>
        <dbReference type="Pfam" id="PF01909"/>
    </source>
</evidence>
<dbReference type="EMBL" id="MFZT01000032">
    <property type="protein sequence ID" value="OGK30213.1"/>
    <property type="molecule type" value="Genomic_DNA"/>
</dbReference>
<reference evidence="2 3" key="1">
    <citation type="journal article" date="2016" name="Nat. Commun.">
        <title>Thousands of microbial genomes shed light on interconnected biogeochemical processes in an aquifer system.</title>
        <authorList>
            <person name="Anantharaman K."/>
            <person name="Brown C.T."/>
            <person name="Hug L.A."/>
            <person name="Sharon I."/>
            <person name="Castelle C.J."/>
            <person name="Probst A.J."/>
            <person name="Thomas B.C."/>
            <person name="Singh A."/>
            <person name="Wilkins M.J."/>
            <person name="Karaoz U."/>
            <person name="Brodie E.L."/>
            <person name="Williams K.H."/>
            <person name="Hubbard S.S."/>
            <person name="Banfield J.F."/>
        </authorList>
    </citation>
    <scope>NUCLEOTIDE SEQUENCE [LARGE SCALE GENOMIC DNA]</scope>
</reference>
<gene>
    <name evidence="2" type="ORF">A3D08_02530</name>
</gene>
<name>A0A1F7HGM1_9BACT</name>
<dbReference type="Proteomes" id="UP000178098">
    <property type="component" value="Unassembled WGS sequence"/>
</dbReference>
<organism evidence="2 3">
    <name type="scientific">Candidatus Roizmanbacteria bacterium RIFCSPHIGHO2_02_FULL_43_11</name>
    <dbReference type="NCBI Taxonomy" id="1802043"/>
    <lineage>
        <taxon>Bacteria</taxon>
        <taxon>Candidatus Roizmaniibacteriota</taxon>
    </lineage>
</organism>
<sequence>MVNKKIQKQVEVFVDRIKVAFQPEMVVLFGSYVSGKTTPYSDIDILVIAKKFTRVNTFERFSQMYDLSEDLERDINAIGVTPNELRKAVYKTTLRDALETGIIIG</sequence>
<dbReference type="InterPro" id="IPR002934">
    <property type="entry name" value="Polymerase_NTP_transf_dom"/>
</dbReference>
<dbReference type="GO" id="GO:0016779">
    <property type="term" value="F:nucleotidyltransferase activity"/>
    <property type="evidence" value="ECO:0007669"/>
    <property type="project" value="InterPro"/>
</dbReference>